<dbReference type="AlphaFoldDB" id="X1TG89"/>
<comment type="caution">
    <text evidence="1">The sequence shown here is derived from an EMBL/GenBank/DDBJ whole genome shotgun (WGS) entry which is preliminary data.</text>
</comment>
<organism evidence="1">
    <name type="scientific">marine sediment metagenome</name>
    <dbReference type="NCBI Taxonomy" id="412755"/>
    <lineage>
        <taxon>unclassified sequences</taxon>
        <taxon>metagenomes</taxon>
        <taxon>ecological metagenomes</taxon>
    </lineage>
</organism>
<sequence>GSCVETLPNNALCRYLLEQVGVDWSFLYDLRDTVLGEIDKAKIFLEITE</sequence>
<feature type="non-terminal residue" evidence="1">
    <location>
        <position position="1"/>
    </location>
</feature>
<dbReference type="EMBL" id="BARW01027640">
    <property type="protein sequence ID" value="GAJ04333.1"/>
    <property type="molecule type" value="Genomic_DNA"/>
</dbReference>
<accession>X1TG89</accession>
<gene>
    <name evidence="1" type="ORF">S12H4_44805</name>
</gene>
<proteinExistence type="predicted"/>
<reference evidence="1" key="1">
    <citation type="journal article" date="2014" name="Front. Microbiol.">
        <title>High frequency of phylogenetically diverse reductive dehalogenase-homologous genes in deep subseafloor sedimentary metagenomes.</title>
        <authorList>
            <person name="Kawai M."/>
            <person name="Futagami T."/>
            <person name="Toyoda A."/>
            <person name="Takaki Y."/>
            <person name="Nishi S."/>
            <person name="Hori S."/>
            <person name="Arai W."/>
            <person name="Tsubouchi T."/>
            <person name="Morono Y."/>
            <person name="Uchiyama I."/>
            <person name="Ito T."/>
            <person name="Fujiyama A."/>
            <person name="Inagaki F."/>
            <person name="Takami H."/>
        </authorList>
    </citation>
    <scope>NUCLEOTIDE SEQUENCE</scope>
    <source>
        <strain evidence="1">Expedition CK06-06</strain>
    </source>
</reference>
<evidence type="ECO:0000313" key="1">
    <source>
        <dbReference type="EMBL" id="GAJ04333.1"/>
    </source>
</evidence>
<name>X1TG89_9ZZZZ</name>
<protein>
    <submittedName>
        <fullName evidence="1">Uncharacterized protein</fullName>
    </submittedName>
</protein>